<evidence type="ECO:0000256" key="6">
    <source>
        <dbReference type="ARBA" id="ARBA00023295"/>
    </source>
</evidence>
<gene>
    <name evidence="10" type="ORF">SAMN03080601_00488</name>
</gene>
<dbReference type="KEGG" id="asx:CDL62_11475"/>
<keyword evidence="4" id="KW-0378">Hydrolase</keyword>
<dbReference type="EMBL" id="FUYV01000002">
    <property type="protein sequence ID" value="SKB45362.1"/>
    <property type="molecule type" value="Genomic_DNA"/>
</dbReference>
<proteinExistence type="inferred from homology"/>
<dbReference type="NCBIfam" id="TIGR04183">
    <property type="entry name" value="Por_Secre_tail"/>
    <property type="match status" value="1"/>
</dbReference>
<dbReference type="InterPro" id="IPR008928">
    <property type="entry name" value="6-hairpin_glycosidase_sf"/>
</dbReference>
<dbReference type="GO" id="GO:0008810">
    <property type="term" value="F:cellulase activity"/>
    <property type="evidence" value="ECO:0007669"/>
    <property type="project" value="UniProtKB-EC"/>
</dbReference>
<feature type="domain" description="Secretion system C-terminal sorting" evidence="9">
    <location>
        <begin position="702"/>
        <end position="770"/>
    </location>
</feature>
<dbReference type="RefSeq" id="WP_079556285.1">
    <property type="nucleotide sequence ID" value="NZ_CP021904.1"/>
</dbReference>
<keyword evidence="11" id="KW-1185">Reference proteome</keyword>
<dbReference type="OrthoDB" id="9803461at2"/>
<dbReference type="Pfam" id="PF18962">
    <property type="entry name" value="Por_Secre_tail"/>
    <property type="match status" value="1"/>
</dbReference>
<evidence type="ECO:0000256" key="2">
    <source>
        <dbReference type="ARBA" id="ARBA00009209"/>
    </source>
</evidence>
<comment type="similarity">
    <text evidence="2">Belongs to the glycosyl hydrolase 8 (cellulase D) family.</text>
</comment>
<dbReference type="Pfam" id="PF01270">
    <property type="entry name" value="Glyco_hydro_8"/>
    <property type="match status" value="1"/>
</dbReference>
<keyword evidence="8" id="KW-0732">Signal</keyword>
<feature type="chain" id="PRO_5010537268" description="cellulase" evidence="8">
    <location>
        <begin position="20"/>
        <end position="771"/>
    </location>
</feature>
<dbReference type="Gene3D" id="2.60.120.260">
    <property type="entry name" value="Galactose-binding domain-like"/>
    <property type="match status" value="2"/>
</dbReference>
<organism evidence="10 11">
    <name type="scientific">Alkalitalea saponilacus</name>
    <dbReference type="NCBI Taxonomy" id="889453"/>
    <lineage>
        <taxon>Bacteria</taxon>
        <taxon>Pseudomonadati</taxon>
        <taxon>Bacteroidota</taxon>
        <taxon>Bacteroidia</taxon>
        <taxon>Marinilabiliales</taxon>
        <taxon>Marinilabiliaceae</taxon>
        <taxon>Alkalitalea</taxon>
    </lineage>
</organism>
<evidence type="ECO:0000256" key="5">
    <source>
        <dbReference type="ARBA" id="ARBA00023001"/>
    </source>
</evidence>
<evidence type="ECO:0000256" key="4">
    <source>
        <dbReference type="ARBA" id="ARBA00022801"/>
    </source>
</evidence>
<evidence type="ECO:0000256" key="7">
    <source>
        <dbReference type="ARBA" id="ARBA00023326"/>
    </source>
</evidence>
<dbReference type="GO" id="GO:0030245">
    <property type="term" value="P:cellulose catabolic process"/>
    <property type="evidence" value="ECO:0007669"/>
    <property type="project" value="UniProtKB-KW"/>
</dbReference>
<keyword evidence="5" id="KW-0136">Cellulose degradation</keyword>
<dbReference type="SUPFAM" id="SSF49785">
    <property type="entry name" value="Galactose-binding domain-like"/>
    <property type="match status" value="2"/>
</dbReference>
<evidence type="ECO:0000256" key="3">
    <source>
        <dbReference type="ARBA" id="ARBA00012601"/>
    </source>
</evidence>
<dbReference type="PRINTS" id="PR00735">
    <property type="entry name" value="GLHYDRLASE8"/>
</dbReference>
<dbReference type="InterPro" id="IPR012341">
    <property type="entry name" value="6hp_glycosidase-like_sf"/>
</dbReference>
<keyword evidence="7" id="KW-0119">Carbohydrate metabolism</keyword>
<dbReference type="Proteomes" id="UP000191055">
    <property type="component" value="Unassembled WGS sequence"/>
</dbReference>
<protein>
    <recommendedName>
        <fullName evidence="3">cellulase</fullName>
        <ecNumber evidence="3">3.2.1.4</ecNumber>
    </recommendedName>
</protein>
<comment type="catalytic activity">
    <reaction evidence="1">
        <text>Endohydrolysis of (1-&gt;4)-beta-D-glucosidic linkages in cellulose, lichenin and cereal beta-D-glucans.</text>
        <dbReference type="EC" id="3.2.1.4"/>
    </reaction>
</comment>
<evidence type="ECO:0000256" key="8">
    <source>
        <dbReference type="SAM" id="SignalP"/>
    </source>
</evidence>
<evidence type="ECO:0000256" key="1">
    <source>
        <dbReference type="ARBA" id="ARBA00000966"/>
    </source>
</evidence>
<dbReference type="Gene3D" id="1.50.10.10">
    <property type="match status" value="1"/>
</dbReference>
<keyword evidence="6" id="KW-0326">Glycosidase</keyword>
<evidence type="ECO:0000259" key="9">
    <source>
        <dbReference type="Pfam" id="PF18962"/>
    </source>
</evidence>
<dbReference type="InterPro" id="IPR008979">
    <property type="entry name" value="Galactose-bd-like_sf"/>
</dbReference>
<evidence type="ECO:0000313" key="10">
    <source>
        <dbReference type="EMBL" id="SKB45362.1"/>
    </source>
</evidence>
<dbReference type="EC" id="3.2.1.4" evidence="3"/>
<keyword evidence="7" id="KW-0624">Polysaccharide degradation</keyword>
<feature type="signal peptide" evidence="8">
    <location>
        <begin position="1"/>
        <end position="19"/>
    </location>
</feature>
<sequence length="771" mass="86078">MKNFFFLLCTLLFSTNLIATTITLQCENMNPHSPGGFGLITDQPTNGVWLYANGDQVSQTVTLPEVPGTYLIEVRGASDGSSQADAQLRIGGTTIHTFQFSGTDLQTLNIETTLSGDSEKEVILIRTQDDGTSNTFLDFISITLQEDSGDNGDPDTPGNDDEITLQCQSMNVHSPHGFGLITDNPTNGVWLYANGDQVSQIVTLPETSGRYRIDVRGASNNNNAAGAQLRINGDNIFLFSFTGTTPAIISREVNISGDNPSIDLLLIRTDDTGASNTFLDYISITYLGEIPPPPPPPVIPEEGAIYSGQYRNMFLEAGYTPEEIDDKINDVFNQLFYGDDDTERVYYPVGNDMAYILDAANNDVRTEGMSYGMMIAVQMDKQEEFDRLWNFAKTHMQHGPGNREGYFAWVVNRDGSIIDQNTASDGEIYFVTALYFASVRWGNGDGIYNYRAEADYILNQVMSKGWPHNTIIGSVPNMFTPDHQVVYVPYATASEFTDPSYYLPAFFEIWGMMADTNNEFWYQAAEVARDFLYDAAHPVTGLTPDYANFDATPRQQGEKMHFVVDAWRVIMNVAMDYAWFKKDERQKELCMRIQSFFHSEGMYTYWSGYELDGTPLPGRNHQSAGLVACNAVGSLASDDAMAWEFIHSLWNREPTTGQYRYYDGMLQMMSLLHLAGEFRAWTDNFSTSTPEAEGSYKPSISVFPNPSTGNITINTNDVIDQIIISDMSGKVILNRRSVSEPTVNITNMERGVYILTAQSGNQIFTEKIIIR</sequence>
<dbReference type="AlphaFoldDB" id="A0A1T5BDJ3"/>
<evidence type="ECO:0000313" key="11">
    <source>
        <dbReference type="Proteomes" id="UP000191055"/>
    </source>
</evidence>
<reference evidence="10 11" key="1">
    <citation type="submission" date="2017-02" db="EMBL/GenBank/DDBJ databases">
        <authorList>
            <person name="Peterson S.W."/>
        </authorList>
    </citation>
    <scope>NUCLEOTIDE SEQUENCE [LARGE SCALE GENOMIC DNA]</scope>
    <source>
        <strain evidence="10 11">DSM 24412</strain>
    </source>
</reference>
<dbReference type="InterPro" id="IPR002037">
    <property type="entry name" value="Glyco_hydro_8"/>
</dbReference>
<dbReference type="SUPFAM" id="SSF48208">
    <property type="entry name" value="Six-hairpin glycosidases"/>
    <property type="match status" value="1"/>
</dbReference>
<dbReference type="STRING" id="889453.SAMN03080601_00488"/>
<name>A0A1T5BDJ3_9BACT</name>
<dbReference type="InterPro" id="IPR026444">
    <property type="entry name" value="Secre_tail"/>
</dbReference>
<accession>A0A1T5BDJ3</accession>